<dbReference type="Proteomes" id="UP000006591">
    <property type="component" value="Chromosome 12"/>
</dbReference>
<sequence>MPHHLSLPLLSIFSWAGWPACWGGSRWGEAGEEDRRRWPATGDAAAVVTTQEQVGRRSGQVTTIISEQFPPDVDASIATVEIYLLVEMKWKERSGTVKTAKRRGGWGNDMARMAAGEQERCLVRVLVAIPVLIQISVSEVARTLSRRTAVGGGSIAATLGLAGCLASPPPPSCRACRPSRASADCACSSNFTATVAHHSSLSASTERRLTPPPCSPPAPPPPCSSSSASTERKLPLPTPPSSPPVGQCRRPAWSPREKKSEREKRGKKDEADLDRLTYGARVGSTLTQ</sequence>
<feature type="chain" id="PRO_5002364091" evidence="2">
    <location>
        <begin position="24"/>
        <end position="288"/>
    </location>
</feature>
<organism evidence="3">
    <name type="scientific">Oryza nivara</name>
    <name type="common">Indian wild rice</name>
    <name type="synonym">Oryza sativa f. spontanea</name>
    <dbReference type="NCBI Taxonomy" id="4536"/>
    <lineage>
        <taxon>Eukaryota</taxon>
        <taxon>Viridiplantae</taxon>
        <taxon>Streptophyta</taxon>
        <taxon>Embryophyta</taxon>
        <taxon>Tracheophyta</taxon>
        <taxon>Spermatophyta</taxon>
        <taxon>Magnoliopsida</taxon>
        <taxon>Liliopsida</taxon>
        <taxon>Poales</taxon>
        <taxon>Poaceae</taxon>
        <taxon>BOP clade</taxon>
        <taxon>Oryzoideae</taxon>
        <taxon>Oryzeae</taxon>
        <taxon>Oryzinae</taxon>
        <taxon>Oryza</taxon>
    </lineage>
</organism>
<feature type="region of interest" description="Disordered" evidence="1">
    <location>
        <begin position="198"/>
        <end position="288"/>
    </location>
</feature>
<proteinExistence type="predicted"/>
<feature type="signal peptide" evidence="2">
    <location>
        <begin position="1"/>
        <end position="23"/>
    </location>
</feature>
<name>A0A0E0JC22_ORYNI</name>
<accession>A0A0E0JC22</accession>
<keyword evidence="2" id="KW-0732">Signal</keyword>
<keyword evidence="4" id="KW-1185">Reference proteome</keyword>
<feature type="compositionally biased region" description="Pro residues" evidence="1">
    <location>
        <begin position="210"/>
        <end position="223"/>
    </location>
</feature>
<dbReference type="AlphaFoldDB" id="A0A0E0JC22"/>
<evidence type="ECO:0000256" key="2">
    <source>
        <dbReference type="SAM" id="SignalP"/>
    </source>
</evidence>
<feature type="compositionally biased region" description="Basic and acidic residues" evidence="1">
    <location>
        <begin position="255"/>
        <end position="275"/>
    </location>
</feature>
<reference evidence="3" key="1">
    <citation type="submission" date="2015-04" db="UniProtKB">
        <authorList>
            <consortium name="EnsemblPlants"/>
        </authorList>
    </citation>
    <scope>IDENTIFICATION</scope>
    <source>
        <strain evidence="3">SL10</strain>
    </source>
</reference>
<dbReference type="Gramene" id="ONIVA12G16760.1">
    <property type="protein sequence ID" value="ONIVA12G16760.1"/>
    <property type="gene ID" value="ONIVA12G16760"/>
</dbReference>
<evidence type="ECO:0000313" key="4">
    <source>
        <dbReference type="Proteomes" id="UP000006591"/>
    </source>
</evidence>
<dbReference type="HOGENOM" id="CLU_967664_0_0_1"/>
<reference evidence="3" key="2">
    <citation type="submission" date="2018-04" db="EMBL/GenBank/DDBJ databases">
        <title>OnivRS2 (Oryza nivara Reference Sequence Version 2).</title>
        <authorList>
            <person name="Zhang J."/>
            <person name="Kudrna D."/>
            <person name="Lee S."/>
            <person name="Talag J."/>
            <person name="Rajasekar S."/>
            <person name="Welchert J."/>
            <person name="Hsing Y.-I."/>
            <person name="Wing R.A."/>
        </authorList>
    </citation>
    <scope>NUCLEOTIDE SEQUENCE [LARGE SCALE GENOMIC DNA]</scope>
    <source>
        <strain evidence="3">SL10</strain>
    </source>
</reference>
<evidence type="ECO:0000256" key="1">
    <source>
        <dbReference type="SAM" id="MobiDB-lite"/>
    </source>
</evidence>
<protein>
    <submittedName>
        <fullName evidence="3">Uncharacterized protein</fullName>
    </submittedName>
</protein>
<dbReference type="EnsemblPlants" id="ONIVA12G16760.1">
    <property type="protein sequence ID" value="ONIVA12G16760.1"/>
    <property type="gene ID" value="ONIVA12G16760"/>
</dbReference>
<evidence type="ECO:0000313" key="3">
    <source>
        <dbReference type="EnsemblPlants" id="ONIVA12G16760.1"/>
    </source>
</evidence>